<dbReference type="Proteomes" id="UP000886653">
    <property type="component" value="Unassembled WGS sequence"/>
</dbReference>
<protein>
    <submittedName>
        <fullName evidence="1">Uncharacterized protein</fullName>
    </submittedName>
</protein>
<evidence type="ECO:0000313" key="2">
    <source>
        <dbReference type="Proteomes" id="UP000886653"/>
    </source>
</evidence>
<dbReference type="AlphaFoldDB" id="A0A9P6NUS2"/>
<name>A0A9P6NUS2_9BASI</name>
<organism evidence="1 2">
    <name type="scientific">Cronartium quercuum f. sp. fusiforme G11</name>
    <dbReference type="NCBI Taxonomy" id="708437"/>
    <lineage>
        <taxon>Eukaryota</taxon>
        <taxon>Fungi</taxon>
        <taxon>Dikarya</taxon>
        <taxon>Basidiomycota</taxon>
        <taxon>Pucciniomycotina</taxon>
        <taxon>Pucciniomycetes</taxon>
        <taxon>Pucciniales</taxon>
        <taxon>Coleosporiaceae</taxon>
        <taxon>Cronartium</taxon>
    </lineage>
</organism>
<keyword evidence="2" id="KW-1185">Reference proteome</keyword>
<accession>A0A9P6NUS2</accession>
<dbReference type="EMBL" id="MU167224">
    <property type="protein sequence ID" value="KAG0149870.1"/>
    <property type="molecule type" value="Genomic_DNA"/>
</dbReference>
<reference evidence="1" key="1">
    <citation type="submission" date="2013-11" db="EMBL/GenBank/DDBJ databases">
        <title>Genome sequence of the fusiform rust pathogen reveals effectors for host alternation and coevolution with pine.</title>
        <authorList>
            <consortium name="DOE Joint Genome Institute"/>
            <person name="Smith K."/>
            <person name="Pendleton A."/>
            <person name="Kubisiak T."/>
            <person name="Anderson C."/>
            <person name="Salamov A."/>
            <person name="Aerts A."/>
            <person name="Riley R."/>
            <person name="Clum A."/>
            <person name="Lindquist E."/>
            <person name="Ence D."/>
            <person name="Campbell M."/>
            <person name="Kronenberg Z."/>
            <person name="Feau N."/>
            <person name="Dhillon B."/>
            <person name="Hamelin R."/>
            <person name="Burleigh J."/>
            <person name="Smith J."/>
            <person name="Yandell M."/>
            <person name="Nelson C."/>
            <person name="Grigoriev I."/>
            <person name="Davis J."/>
        </authorList>
    </citation>
    <scope>NUCLEOTIDE SEQUENCE</scope>
    <source>
        <strain evidence="1">G11</strain>
    </source>
</reference>
<evidence type="ECO:0000313" key="1">
    <source>
        <dbReference type="EMBL" id="KAG0149870.1"/>
    </source>
</evidence>
<sequence length="175" mass="19294">MKIELLVDDYESYHPLIRRRMSKILVTCDTYILNKSAIDCLRKGAATRYIHFADRNAKLGELPTLVAGATDTMYGRKKCLRLSRLGSLVVRDEARCGSLLQPVTSLSRPVDGAPQAKKNKGQGYPARVANHKHTCSYLIIGQPFTSPEARKALRACPEGKLYGGDPGKSHELGLP</sequence>
<gene>
    <name evidence="1" type="ORF">CROQUDRAFT_104799</name>
</gene>
<proteinExistence type="predicted"/>
<comment type="caution">
    <text evidence="1">The sequence shown here is derived from an EMBL/GenBank/DDBJ whole genome shotgun (WGS) entry which is preliminary data.</text>
</comment>